<dbReference type="RefSeq" id="WP_142528040.1">
    <property type="nucleotide sequence ID" value="NZ_CBCSJO010000001.1"/>
</dbReference>
<dbReference type="Pfam" id="PF06580">
    <property type="entry name" value="His_kinase"/>
    <property type="match status" value="1"/>
</dbReference>
<dbReference type="GO" id="GO:0000155">
    <property type="term" value="F:phosphorelay sensor kinase activity"/>
    <property type="evidence" value="ECO:0007669"/>
    <property type="project" value="InterPro"/>
</dbReference>
<feature type="domain" description="Signal transduction histidine kinase internal region" evidence="2">
    <location>
        <begin position="162"/>
        <end position="239"/>
    </location>
</feature>
<dbReference type="AlphaFoldDB" id="A0A521CZ65"/>
<evidence type="ECO:0000313" key="4">
    <source>
        <dbReference type="Proteomes" id="UP000320300"/>
    </source>
</evidence>
<evidence type="ECO:0000256" key="1">
    <source>
        <dbReference type="SAM" id="Phobius"/>
    </source>
</evidence>
<feature type="transmembrane region" description="Helical" evidence="1">
    <location>
        <begin position="20"/>
        <end position="39"/>
    </location>
</feature>
<feature type="transmembrane region" description="Helical" evidence="1">
    <location>
        <begin position="121"/>
        <end position="140"/>
    </location>
</feature>
<dbReference type="OrthoDB" id="9809908at2"/>
<dbReference type="InterPro" id="IPR050640">
    <property type="entry name" value="Bact_2-comp_sensor_kinase"/>
</dbReference>
<keyword evidence="4" id="KW-1185">Reference proteome</keyword>
<feature type="transmembrane region" description="Helical" evidence="1">
    <location>
        <begin position="85"/>
        <end position="109"/>
    </location>
</feature>
<sequence length="348" mass="40070">MIIRPGTYTRPGSVFSVSPLVIWLSSLFIGVLASIPKILQLHITLTELMVDASIAFTYSLLIWYANLFSLPKFSNKAVDGSFFNIRLICSVVFGIFLMIVLVIAHQLLFPAYNFKSMLMMYQFRGILINLTTYMFLHLLYQSHRTQLMAIELERTRSDNLGAQFELLKQQVNPHFLFNSLSTLKSMIELGDPQSANFINKLSDFYRSTLENRKSDLITLSEELGILQAYFFLLKARFEEGISLDIRIHPSLYQSLIPPFTLQLLVENCVKHNVVSLVKPLHIMLYTTTENLVIENPLNLRKNPESSTQLGLENINQRYLHLLNQKIIIDNNNVLFTVKLPLIHEYPDH</sequence>
<keyword evidence="1" id="KW-0472">Membrane</keyword>
<dbReference type="InterPro" id="IPR010559">
    <property type="entry name" value="Sig_transdc_His_kin_internal"/>
</dbReference>
<dbReference type="EMBL" id="FXTN01000004">
    <property type="protein sequence ID" value="SMO64725.1"/>
    <property type="molecule type" value="Genomic_DNA"/>
</dbReference>
<organism evidence="3 4">
    <name type="scientific">Pedobacter westerhofensis</name>
    <dbReference type="NCBI Taxonomy" id="425512"/>
    <lineage>
        <taxon>Bacteria</taxon>
        <taxon>Pseudomonadati</taxon>
        <taxon>Bacteroidota</taxon>
        <taxon>Sphingobacteriia</taxon>
        <taxon>Sphingobacteriales</taxon>
        <taxon>Sphingobacteriaceae</taxon>
        <taxon>Pedobacter</taxon>
    </lineage>
</organism>
<keyword evidence="3" id="KW-0418">Kinase</keyword>
<evidence type="ECO:0000313" key="3">
    <source>
        <dbReference type="EMBL" id="SMO64725.1"/>
    </source>
</evidence>
<dbReference type="GO" id="GO:0016020">
    <property type="term" value="C:membrane"/>
    <property type="evidence" value="ECO:0007669"/>
    <property type="project" value="InterPro"/>
</dbReference>
<keyword evidence="1" id="KW-1133">Transmembrane helix</keyword>
<proteinExistence type="predicted"/>
<dbReference type="PANTHER" id="PTHR34220:SF7">
    <property type="entry name" value="SENSOR HISTIDINE KINASE YPDA"/>
    <property type="match status" value="1"/>
</dbReference>
<name>A0A521CZ65_9SPHI</name>
<keyword evidence="1" id="KW-0812">Transmembrane</keyword>
<evidence type="ECO:0000259" key="2">
    <source>
        <dbReference type="Pfam" id="PF06580"/>
    </source>
</evidence>
<gene>
    <name evidence="3" type="ORF">SAMN06265348_104347</name>
</gene>
<reference evidence="3 4" key="1">
    <citation type="submission" date="2017-05" db="EMBL/GenBank/DDBJ databases">
        <authorList>
            <person name="Varghese N."/>
            <person name="Submissions S."/>
        </authorList>
    </citation>
    <scope>NUCLEOTIDE SEQUENCE [LARGE SCALE GENOMIC DNA]</scope>
    <source>
        <strain evidence="3 4">DSM 19036</strain>
    </source>
</reference>
<keyword evidence="3" id="KW-0808">Transferase</keyword>
<dbReference type="PANTHER" id="PTHR34220">
    <property type="entry name" value="SENSOR HISTIDINE KINASE YPDA"/>
    <property type="match status" value="1"/>
</dbReference>
<accession>A0A521CZ65</accession>
<protein>
    <submittedName>
        <fullName evidence="3">Histidine kinase</fullName>
    </submittedName>
</protein>
<dbReference type="Proteomes" id="UP000320300">
    <property type="component" value="Unassembled WGS sequence"/>
</dbReference>
<feature type="transmembrane region" description="Helical" evidence="1">
    <location>
        <begin position="48"/>
        <end position="65"/>
    </location>
</feature>